<accession>A0A9P8T1D1</accession>
<gene>
    <name evidence="1" type="ORF">OGAPHI_005998</name>
</gene>
<organism evidence="1 2">
    <name type="scientific">Ogataea philodendri</name>
    <dbReference type="NCBI Taxonomy" id="1378263"/>
    <lineage>
        <taxon>Eukaryota</taxon>
        <taxon>Fungi</taxon>
        <taxon>Dikarya</taxon>
        <taxon>Ascomycota</taxon>
        <taxon>Saccharomycotina</taxon>
        <taxon>Pichiomycetes</taxon>
        <taxon>Pichiales</taxon>
        <taxon>Pichiaceae</taxon>
        <taxon>Ogataea</taxon>
    </lineage>
</organism>
<name>A0A9P8T1D1_9ASCO</name>
<sequence>MVFRSASTPAPPEQSDPAMVRTRGVATGSSDELNWLLRSLVGLVEVALGRREGLNERSQGVDQGSVANTGPGVLVQGVQGVLQSSSQNWWGDLVATVLELFFLQRLGQCRNENGVQTSRGSSHGRLDNVGDLGQALDTVRNLQVAGGQQIQNRVRSVGQSLSAISVTGNGVVKCNLWLLCEQLFATALQNSLDGALRELDLGGSRVVAGGWGLDDVRRRLVVPLRRLVGRVPARNGSWVVQQVQDLLASCLGCVQQSDGETRTVQRRSVTAGVNSDRLDLVVGSKSETRVSIVGIGETLLIPDSLWIPIPTSISSSLSKCFCSSSSSDSSSSWCLLPGMVQWSKEAPIVTRLATTFSPTLYTSAKLALLESLAAFAPVIL</sequence>
<reference evidence="1" key="2">
    <citation type="submission" date="2021-01" db="EMBL/GenBank/DDBJ databases">
        <authorList>
            <person name="Schikora-Tamarit M.A."/>
        </authorList>
    </citation>
    <scope>NUCLEOTIDE SEQUENCE</scope>
    <source>
        <strain evidence="1">CBS6075</strain>
    </source>
</reference>
<evidence type="ECO:0000313" key="1">
    <source>
        <dbReference type="EMBL" id="KAH3661820.1"/>
    </source>
</evidence>
<reference evidence="1" key="1">
    <citation type="journal article" date="2021" name="Open Biol.">
        <title>Shared evolutionary footprints suggest mitochondrial oxidative damage underlies multiple complex I losses in fungi.</title>
        <authorList>
            <person name="Schikora-Tamarit M.A."/>
            <person name="Marcet-Houben M."/>
            <person name="Nosek J."/>
            <person name="Gabaldon T."/>
        </authorList>
    </citation>
    <scope>NUCLEOTIDE SEQUENCE</scope>
    <source>
        <strain evidence="1">CBS6075</strain>
    </source>
</reference>
<dbReference type="RefSeq" id="XP_046058924.1">
    <property type="nucleotide sequence ID" value="XM_046207242.1"/>
</dbReference>
<keyword evidence="2" id="KW-1185">Reference proteome</keyword>
<dbReference type="AlphaFoldDB" id="A0A9P8T1D1"/>
<dbReference type="GeneID" id="70237962"/>
<protein>
    <submittedName>
        <fullName evidence="1">Uncharacterized protein</fullName>
    </submittedName>
</protein>
<proteinExistence type="predicted"/>
<comment type="caution">
    <text evidence="1">The sequence shown here is derived from an EMBL/GenBank/DDBJ whole genome shotgun (WGS) entry which is preliminary data.</text>
</comment>
<dbReference type="EMBL" id="JAEUBE010000414">
    <property type="protein sequence ID" value="KAH3661820.1"/>
    <property type="molecule type" value="Genomic_DNA"/>
</dbReference>
<evidence type="ECO:0000313" key="2">
    <source>
        <dbReference type="Proteomes" id="UP000769157"/>
    </source>
</evidence>
<dbReference type="Proteomes" id="UP000769157">
    <property type="component" value="Unassembled WGS sequence"/>
</dbReference>